<dbReference type="EMBL" id="WBVM01000001">
    <property type="protein sequence ID" value="KAB2812479.1"/>
    <property type="molecule type" value="Genomic_DNA"/>
</dbReference>
<protein>
    <submittedName>
        <fullName evidence="7">TetR/AcrR family transcriptional regulator</fullName>
    </submittedName>
</protein>
<keyword evidence="3 5" id="KW-0238">DNA-binding</keyword>
<dbReference type="InterPro" id="IPR009057">
    <property type="entry name" value="Homeodomain-like_sf"/>
</dbReference>
<dbReference type="InterPro" id="IPR001647">
    <property type="entry name" value="HTH_TetR"/>
</dbReference>
<dbReference type="InterPro" id="IPR050109">
    <property type="entry name" value="HTH-type_TetR-like_transc_reg"/>
</dbReference>
<comment type="caution">
    <text evidence="7">The sequence shown here is derived from an EMBL/GenBank/DDBJ whole genome shotgun (WGS) entry which is preliminary data.</text>
</comment>
<evidence type="ECO:0000256" key="1">
    <source>
        <dbReference type="ARBA" id="ARBA00022491"/>
    </source>
</evidence>
<dbReference type="PROSITE" id="PS50977">
    <property type="entry name" value="HTH_TETR_2"/>
    <property type="match status" value="1"/>
</dbReference>
<evidence type="ECO:0000256" key="3">
    <source>
        <dbReference type="ARBA" id="ARBA00023125"/>
    </source>
</evidence>
<proteinExistence type="predicted"/>
<sequence>MLLVWQDRAVPPATPEPAARPLRVREDPAVRRQAILEAAARLFATHGFADTTVRDIGDEVAIKSGSLYHYFASKDAILEAVLREFLADLGTATAAIVSAGTSPRRQVTDLVRHAFTLMGERPYWVLTYQNEFLRLAGQPGFEFVAGESARIEAAWVAALTASAEAGDFAVDVPVAVRYRLVRDATWTAVRWYRPGAELDAAALAEQYVAVFYGNHAAG</sequence>
<reference evidence="7 8" key="1">
    <citation type="submission" date="2019-09" db="EMBL/GenBank/DDBJ databases">
        <title>Pimelobacter sp. isolated from Paulinella.</title>
        <authorList>
            <person name="Jeong S.E."/>
        </authorList>
    </citation>
    <scope>NUCLEOTIDE SEQUENCE [LARGE SCALE GENOMIC DNA]</scope>
    <source>
        <strain evidence="7 8">Pch-N</strain>
    </source>
</reference>
<dbReference type="GO" id="GO:0000976">
    <property type="term" value="F:transcription cis-regulatory region binding"/>
    <property type="evidence" value="ECO:0007669"/>
    <property type="project" value="TreeGrafter"/>
</dbReference>
<keyword evidence="1" id="KW-0678">Repressor</keyword>
<dbReference type="Gene3D" id="1.10.10.60">
    <property type="entry name" value="Homeodomain-like"/>
    <property type="match status" value="1"/>
</dbReference>
<dbReference type="SUPFAM" id="SSF48498">
    <property type="entry name" value="Tetracyclin repressor-like, C-terminal domain"/>
    <property type="match status" value="1"/>
</dbReference>
<dbReference type="Proteomes" id="UP000449906">
    <property type="component" value="Unassembled WGS sequence"/>
</dbReference>
<evidence type="ECO:0000313" key="7">
    <source>
        <dbReference type="EMBL" id="KAB2812479.1"/>
    </source>
</evidence>
<dbReference type="InterPro" id="IPR036271">
    <property type="entry name" value="Tet_transcr_reg_TetR-rel_C_sf"/>
</dbReference>
<dbReference type="SUPFAM" id="SSF46689">
    <property type="entry name" value="Homeodomain-like"/>
    <property type="match status" value="1"/>
</dbReference>
<evidence type="ECO:0000256" key="4">
    <source>
        <dbReference type="ARBA" id="ARBA00023163"/>
    </source>
</evidence>
<gene>
    <name evidence="7" type="ORF">F9L07_11985</name>
</gene>
<evidence type="ECO:0000259" key="6">
    <source>
        <dbReference type="PROSITE" id="PS50977"/>
    </source>
</evidence>
<dbReference type="AlphaFoldDB" id="A0A7J5E2M6"/>
<evidence type="ECO:0000313" key="8">
    <source>
        <dbReference type="Proteomes" id="UP000449906"/>
    </source>
</evidence>
<evidence type="ECO:0000256" key="2">
    <source>
        <dbReference type="ARBA" id="ARBA00023015"/>
    </source>
</evidence>
<feature type="DNA-binding region" description="H-T-H motif" evidence="5">
    <location>
        <begin position="52"/>
        <end position="71"/>
    </location>
</feature>
<accession>A0A7J5E2M6</accession>
<dbReference type="PANTHER" id="PTHR30055:SF175">
    <property type="entry name" value="HTH-TYPE TRANSCRIPTIONAL REPRESSOR KSTR2"/>
    <property type="match status" value="1"/>
</dbReference>
<dbReference type="Pfam" id="PF00440">
    <property type="entry name" value="TetR_N"/>
    <property type="match status" value="1"/>
</dbReference>
<dbReference type="PANTHER" id="PTHR30055">
    <property type="entry name" value="HTH-TYPE TRANSCRIPTIONAL REGULATOR RUTR"/>
    <property type="match status" value="1"/>
</dbReference>
<organism evidence="7 8">
    <name type="scientific">Nocardioides simplex</name>
    <name type="common">Arthrobacter simplex</name>
    <dbReference type="NCBI Taxonomy" id="2045"/>
    <lineage>
        <taxon>Bacteria</taxon>
        <taxon>Bacillati</taxon>
        <taxon>Actinomycetota</taxon>
        <taxon>Actinomycetes</taxon>
        <taxon>Propionibacteriales</taxon>
        <taxon>Nocardioidaceae</taxon>
        <taxon>Pimelobacter</taxon>
    </lineage>
</organism>
<name>A0A7J5E2M6_NOCSI</name>
<dbReference type="Gene3D" id="1.10.357.10">
    <property type="entry name" value="Tetracycline Repressor, domain 2"/>
    <property type="match status" value="1"/>
</dbReference>
<dbReference type="InterPro" id="IPR041490">
    <property type="entry name" value="KstR2_TetR_C"/>
</dbReference>
<dbReference type="GO" id="GO:0003700">
    <property type="term" value="F:DNA-binding transcription factor activity"/>
    <property type="evidence" value="ECO:0007669"/>
    <property type="project" value="TreeGrafter"/>
</dbReference>
<evidence type="ECO:0000256" key="5">
    <source>
        <dbReference type="PROSITE-ProRule" id="PRU00335"/>
    </source>
</evidence>
<dbReference type="Pfam" id="PF17932">
    <property type="entry name" value="TetR_C_24"/>
    <property type="match status" value="1"/>
</dbReference>
<keyword evidence="2" id="KW-0805">Transcription regulation</keyword>
<dbReference type="PRINTS" id="PR00455">
    <property type="entry name" value="HTHTETR"/>
</dbReference>
<feature type="domain" description="HTH tetR-type" evidence="6">
    <location>
        <begin position="29"/>
        <end position="89"/>
    </location>
</feature>
<keyword evidence="4" id="KW-0804">Transcription</keyword>